<feature type="signal peptide" evidence="1">
    <location>
        <begin position="1"/>
        <end position="19"/>
    </location>
</feature>
<reference evidence="2 3" key="1">
    <citation type="submission" date="2019-02" db="EMBL/GenBank/DDBJ databases">
        <title>Bacterial novel species Emticicia sp. 17J42-9 isolated from soil.</title>
        <authorList>
            <person name="Jung H.-Y."/>
        </authorList>
    </citation>
    <scope>NUCLEOTIDE SEQUENCE [LARGE SCALE GENOMIC DNA]</scope>
    <source>
        <strain evidence="2 3">17J42-9</strain>
    </source>
</reference>
<protein>
    <submittedName>
        <fullName evidence="2">Uncharacterized protein</fullName>
    </submittedName>
</protein>
<gene>
    <name evidence="2" type="ORF">EWM59_24535</name>
</gene>
<name>A0A4V1ZCK2_9BACT</name>
<dbReference type="RefSeq" id="WP_130023886.1">
    <property type="nucleotide sequence ID" value="NZ_SEWF01000064.1"/>
</dbReference>
<dbReference type="AlphaFoldDB" id="A0A4V1ZCK2"/>
<accession>A0A4V1ZCK2</accession>
<feature type="chain" id="PRO_5020680093" evidence="1">
    <location>
        <begin position="20"/>
        <end position="328"/>
    </location>
</feature>
<comment type="caution">
    <text evidence="2">The sequence shown here is derived from an EMBL/GenBank/DDBJ whole genome shotgun (WGS) entry which is preliminary data.</text>
</comment>
<keyword evidence="3" id="KW-1185">Reference proteome</keyword>
<evidence type="ECO:0000256" key="1">
    <source>
        <dbReference type="SAM" id="SignalP"/>
    </source>
</evidence>
<organism evidence="2 3">
    <name type="scientific">Emticicia agri</name>
    <dbReference type="NCBI Taxonomy" id="2492393"/>
    <lineage>
        <taxon>Bacteria</taxon>
        <taxon>Pseudomonadati</taxon>
        <taxon>Bacteroidota</taxon>
        <taxon>Cytophagia</taxon>
        <taxon>Cytophagales</taxon>
        <taxon>Leadbetterellaceae</taxon>
        <taxon>Emticicia</taxon>
    </lineage>
</organism>
<evidence type="ECO:0000313" key="2">
    <source>
        <dbReference type="EMBL" id="RYU92950.1"/>
    </source>
</evidence>
<sequence length="328" mass="37406">MRSILLSVLSFIVCMASFAQKISYRIPDDYENDISQQDYKRIVDLAVPIVAKKYAIESIKEGTINLKKGQDLSALNLHNLILRCIEIKNKSAWGKVIQDHFNRLFGDLETQRTINPNDFESIRQYLSIRIYPAEMIQTNGGPSLFVYKTDLSGTYTLLMLDLPNSFIPVEKKIADVWKKSEAELFSIAIANINKQPMTKETKVIPFEGNKFEISFIENENYAASYALDVSNNSAGFIGEWGSVVSIPNKGIANFYKLNKDNAVGFVKYIQMMKPVTEQFYAQHQQPVSDQFFWYYKGKFTKIMVQVDNRGIINVIPPLGLSELMTSKK</sequence>
<dbReference type="OrthoDB" id="3812886at2"/>
<dbReference type="Proteomes" id="UP000293162">
    <property type="component" value="Unassembled WGS sequence"/>
</dbReference>
<keyword evidence="1" id="KW-0732">Signal</keyword>
<dbReference type="EMBL" id="SEWF01000064">
    <property type="protein sequence ID" value="RYU92950.1"/>
    <property type="molecule type" value="Genomic_DNA"/>
</dbReference>
<evidence type="ECO:0000313" key="3">
    <source>
        <dbReference type="Proteomes" id="UP000293162"/>
    </source>
</evidence>
<proteinExistence type="predicted"/>